<dbReference type="Gene3D" id="2.60.120.10">
    <property type="entry name" value="Jelly Rolls"/>
    <property type="match status" value="1"/>
</dbReference>
<dbReference type="STRING" id="1121899.GCA_000430025_01063"/>
<dbReference type="GO" id="GO:0043565">
    <property type="term" value="F:sequence-specific DNA binding"/>
    <property type="evidence" value="ECO:0007669"/>
    <property type="project" value="InterPro"/>
</dbReference>
<dbReference type="PANTHER" id="PTHR43280">
    <property type="entry name" value="ARAC-FAMILY TRANSCRIPTIONAL REGULATOR"/>
    <property type="match status" value="1"/>
</dbReference>
<evidence type="ECO:0000256" key="2">
    <source>
        <dbReference type="ARBA" id="ARBA00023125"/>
    </source>
</evidence>
<dbReference type="SUPFAM" id="SSF46689">
    <property type="entry name" value="Homeodomain-like"/>
    <property type="match status" value="1"/>
</dbReference>
<dbReference type="InterPro" id="IPR014710">
    <property type="entry name" value="RmlC-like_jellyroll"/>
</dbReference>
<keyword evidence="3" id="KW-0804">Transcription</keyword>
<evidence type="ECO:0000313" key="5">
    <source>
        <dbReference type="EMBL" id="KGO90723.1"/>
    </source>
</evidence>
<dbReference type="SMART" id="SM00342">
    <property type="entry name" value="HTH_ARAC"/>
    <property type="match status" value="1"/>
</dbReference>
<dbReference type="Pfam" id="PF12833">
    <property type="entry name" value="HTH_18"/>
    <property type="match status" value="1"/>
</dbReference>
<keyword evidence="2" id="KW-0238">DNA-binding</keyword>
<proteinExistence type="predicted"/>
<dbReference type="Pfam" id="PF02311">
    <property type="entry name" value="AraC_binding"/>
    <property type="match status" value="1"/>
</dbReference>
<dbReference type="EMBL" id="JRLW01000001">
    <property type="protein sequence ID" value="KGO90723.1"/>
    <property type="molecule type" value="Genomic_DNA"/>
</dbReference>
<sequence>MKSFTVLDIQQFESVKKKKEFYANTVENHIVTAHKNIHKPHKHNFFLTVLFTHGSGIHEIDFIKYDIQPGTLFFLNPGQMHHWELSEDIRGFIFFHTQSFYDLHYAKKRVHTFPFFYSVQNAPVLYLKENQADYFQNLFRQIYAENQSEALFKTPKIISLMDLIYIESTRLYIEKNDSEVITQNTYSTTFQKLEELIEAQYKTEKSPSKYADWLNISAKHLNRITQNMVGKTTTDMILERVFLEAKRELISRQFTFSEIATDLGYDDYAYFSRLFKKKCGETPSEFIKRYK</sequence>
<dbReference type="Gene3D" id="1.10.10.60">
    <property type="entry name" value="Homeodomain-like"/>
    <property type="match status" value="1"/>
</dbReference>
<dbReference type="PANTHER" id="PTHR43280:SF32">
    <property type="entry name" value="TRANSCRIPTIONAL REGULATORY PROTEIN"/>
    <property type="match status" value="1"/>
</dbReference>
<keyword evidence="1" id="KW-0805">Transcription regulation</keyword>
<dbReference type="PRINTS" id="PR00032">
    <property type="entry name" value="HTHARAC"/>
</dbReference>
<dbReference type="SUPFAM" id="SSF51215">
    <property type="entry name" value="Regulatory protein AraC"/>
    <property type="match status" value="1"/>
</dbReference>
<accession>A0A0A2MH07</accession>
<dbReference type="InterPro" id="IPR009057">
    <property type="entry name" value="Homeodomain-like_sf"/>
</dbReference>
<feature type="domain" description="HTH araC/xylS-type" evidence="4">
    <location>
        <begin position="191"/>
        <end position="289"/>
    </location>
</feature>
<organism evidence="5 6">
    <name type="scientific">Flavobacterium suncheonense GH29-5 = DSM 17707</name>
    <dbReference type="NCBI Taxonomy" id="1121899"/>
    <lineage>
        <taxon>Bacteria</taxon>
        <taxon>Pseudomonadati</taxon>
        <taxon>Bacteroidota</taxon>
        <taxon>Flavobacteriia</taxon>
        <taxon>Flavobacteriales</taxon>
        <taxon>Flavobacteriaceae</taxon>
        <taxon>Flavobacterium</taxon>
    </lineage>
</organism>
<protein>
    <recommendedName>
        <fullName evidence="4">HTH araC/xylS-type domain-containing protein</fullName>
    </recommendedName>
</protein>
<evidence type="ECO:0000256" key="1">
    <source>
        <dbReference type="ARBA" id="ARBA00023015"/>
    </source>
</evidence>
<gene>
    <name evidence="5" type="ORF">Q764_00955</name>
</gene>
<dbReference type="RefSeq" id="WP_026979821.1">
    <property type="nucleotide sequence ID" value="NZ_AUCZ01000004.1"/>
</dbReference>
<evidence type="ECO:0000313" key="6">
    <source>
        <dbReference type="Proteomes" id="UP000030121"/>
    </source>
</evidence>
<reference evidence="5 6" key="1">
    <citation type="submission" date="2013-09" db="EMBL/GenBank/DDBJ databases">
        <authorList>
            <person name="Zeng Z."/>
            <person name="Chen C."/>
        </authorList>
    </citation>
    <scope>NUCLEOTIDE SEQUENCE [LARGE SCALE GENOMIC DNA]</scope>
    <source>
        <strain evidence="5 6">GH29-5</strain>
    </source>
</reference>
<comment type="caution">
    <text evidence="5">The sequence shown here is derived from an EMBL/GenBank/DDBJ whole genome shotgun (WGS) entry which is preliminary data.</text>
</comment>
<dbReference type="InterPro" id="IPR020449">
    <property type="entry name" value="Tscrpt_reg_AraC-type_HTH"/>
</dbReference>
<dbReference type="InterPro" id="IPR037923">
    <property type="entry name" value="HTH-like"/>
</dbReference>
<dbReference type="GO" id="GO:0003700">
    <property type="term" value="F:DNA-binding transcription factor activity"/>
    <property type="evidence" value="ECO:0007669"/>
    <property type="project" value="InterPro"/>
</dbReference>
<dbReference type="Proteomes" id="UP000030121">
    <property type="component" value="Unassembled WGS sequence"/>
</dbReference>
<keyword evidence="6" id="KW-1185">Reference proteome</keyword>
<name>A0A0A2MH07_9FLAO</name>
<dbReference type="InterPro" id="IPR003313">
    <property type="entry name" value="AraC-bd"/>
</dbReference>
<dbReference type="PROSITE" id="PS01124">
    <property type="entry name" value="HTH_ARAC_FAMILY_2"/>
    <property type="match status" value="1"/>
</dbReference>
<evidence type="ECO:0000256" key="3">
    <source>
        <dbReference type="ARBA" id="ARBA00023163"/>
    </source>
</evidence>
<dbReference type="OrthoDB" id="1096411at2"/>
<dbReference type="eggNOG" id="COG2207">
    <property type="taxonomic scope" value="Bacteria"/>
</dbReference>
<dbReference type="InterPro" id="IPR018060">
    <property type="entry name" value="HTH_AraC"/>
</dbReference>
<evidence type="ECO:0000259" key="4">
    <source>
        <dbReference type="PROSITE" id="PS01124"/>
    </source>
</evidence>
<dbReference type="AlphaFoldDB" id="A0A0A2MH07"/>